<keyword evidence="1" id="KW-0175">Coiled coil</keyword>
<feature type="non-terminal residue" evidence="3">
    <location>
        <position position="716"/>
    </location>
</feature>
<accession>A0AAV5SD01</accession>
<dbReference type="Proteomes" id="UP001432027">
    <property type="component" value="Unassembled WGS sequence"/>
</dbReference>
<feature type="compositionally biased region" description="Pro residues" evidence="2">
    <location>
        <begin position="472"/>
        <end position="481"/>
    </location>
</feature>
<feature type="region of interest" description="Disordered" evidence="2">
    <location>
        <begin position="276"/>
        <end position="322"/>
    </location>
</feature>
<evidence type="ECO:0000256" key="1">
    <source>
        <dbReference type="SAM" id="Coils"/>
    </source>
</evidence>
<keyword evidence="4" id="KW-1185">Reference proteome</keyword>
<evidence type="ECO:0000313" key="3">
    <source>
        <dbReference type="EMBL" id="GMS80417.1"/>
    </source>
</evidence>
<feature type="region of interest" description="Disordered" evidence="2">
    <location>
        <begin position="664"/>
        <end position="716"/>
    </location>
</feature>
<feature type="coiled-coil region" evidence="1">
    <location>
        <begin position="371"/>
        <end position="398"/>
    </location>
</feature>
<comment type="caution">
    <text evidence="3">The sequence shown here is derived from an EMBL/GenBank/DDBJ whole genome shotgun (WGS) entry which is preliminary data.</text>
</comment>
<dbReference type="EMBL" id="BTSX01000001">
    <property type="protein sequence ID" value="GMS80417.1"/>
    <property type="molecule type" value="Genomic_DNA"/>
</dbReference>
<sequence>MFSRKKGRARVDFDPDFAGINTVRTFNVRNEDSWPAKVLCNVKDYVAEDHDEYDKQQHLFFDCTLPEPNDAQLFGPEEVLFSAGDMKVLQMTTTVPTLAFAALKLKEKEPCVKQEKPIAPTPNAKDVDVIELSDDEDADIMVVGEVKKADPSSASRTTLQQRQINKKADILSGFLKNKGIEETTVEIEKDNWQGDRIILDNHLDKYVEVSTQENRLKTRFILRLGDPKYVDNLVEPIPKTKKKKKRTVKIKKVKKEKKRTKKVKFDVPNKMRSPSPILFHFSSDDDAPLLPKKTQSNKKKVPPAAAPKRCSKSTKKTEDGASKVGLPASEFFVPRKDNKLRHANLSSLLKTKEAEQQKQSLLRKVTERKAREEELKRINEKNKKKADLKARIESEKLRMSRKEGVPPKIDLSEPMKKKVRLTQPEEPVDYVGTITEAMNAQKAVGKVADSVDESPRKGRDELVLPRMNDQPMIPPTVPPRFPVQGDDDMDISNSPDGSPRVEYSRDDPVSSIPSDEGIQMDRRTRLYGDHSPTIGGNNEVINDHMEDRMNHDVTDLANIMEGAHYNERSPGASYRFNRLDDIKVPVIHASLSISEIEDERLRGREIVMIPTDRMENDNGIESATDPRRLPLIFPSHNAHSNFKSTPIALNLAQDDYILPVTRKEEAEDKVKKKKKGVKWGENDTKEFNPDNDDETVIPIDIEKEKGKEKEKEKEKE</sequence>
<name>A0AAV5SD01_9BILA</name>
<feature type="compositionally biased region" description="Basic and acidic residues" evidence="2">
    <location>
        <begin position="678"/>
        <end position="688"/>
    </location>
</feature>
<reference evidence="3" key="1">
    <citation type="submission" date="2023-10" db="EMBL/GenBank/DDBJ databases">
        <title>Genome assembly of Pristionchus species.</title>
        <authorList>
            <person name="Yoshida K."/>
            <person name="Sommer R.J."/>
        </authorList>
    </citation>
    <scope>NUCLEOTIDE SEQUENCE</scope>
    <source>
        <strain evidence="3">RS0144</strain>
    </source>
</reference>
<protein>
    <submittedName>
        <fullName evidence="3">Uncharacterized protein</fullName>
    </submittedName>
</protein>
<dbReference type="AlphaFoldDB" id="A0AAV5SD01"/>
<organism evidence="3 4">
    <name type="scientific">Pristionchus entomophagus</name>
    <dbReference type="NCBI Taxonomy" id="358040"/>
    <lineage>
        <taxon>Eukaryota</taxon>
        <taxon>Metazoa</taxon>
        <taxon>Ecdysozoa</taxon>
        <taxon>Nematoda</taxon>
        <taxon>Chromadorea</taxon>
        <taxon>Rhabditida</taxon>
        <taxon>Rhabditina</taxon>
        <taxon>Diplogasteromorpha</taxon>
        <taxon>Diplogasteroidea</taxon>
        <taxon>Neodiplogasteridae</taxon>
        <taxon>Pristionchus</taxon>
    </lineage>
</organism>
<feature type="compositionally biased region" description="Basic and acidic residues" evidence="2">
    <location>
        <begin position="700"/>
        <end position="716"/>
    </location>
</feature>
<proteinExistence type="predicted"/>
<feature type="compositionally biased region" description="Basic and acidic residues" evidence="2">
    <location>
        <begin position="453"/>
        <end position="463"/>
    </location>
</feature>
<gene>
    <name evidence="3" type="ORF">PENTCL1PPCAC_2592</name>
</gene>
<feature type="region of interest" description="Disordered" evidence="2">
    <location>
        <begin position="445"/>
        <end position="516"/>
    </location>
</feature>
<evidence type="ECO:0000256" key="2">
    <source>
        <dbReference type="SAM" id="MobiDB-lite"/>
    </source>
</evidence>
<evidence type="ECO:0000313" key="4">
    <source>
        <dbReference type="Proteomes" id="UP001432027"/>
    </source>
</evidence>